<dbReference type="EMBL" id="FNYY01000002">
    <property type="protein sequence ID" value="SEI86365.1"/>
    <property type="molecule type" value="Genomic_DNA"/>
</dbReference>
<dbReference type="Proteomes" id="UP000182932">
    <property type="component" value="Unassembled WGS sequence"/>
</dbReference>
<protein>
    <submittedName>
        <fullName evidence="1">Uncharacterized protein</fullName>
    </submittedName>
</protein>
<name>A0A975ZM28_9RHOB</name>
<dbReference type="AlphaFoldDB" id="A0A975ZM28"/>
<comment type="caution">
    <text evidence="1">The sequence shown here is derived from an EMBL/GenBank/DDBJ whole genome shotgun (WGS) entry which is preliminary data.</text>
</comment>
<proteinExistence type="predicted"/>
<organism evidence="1 2">
    <name type="scientific">Marinovum algicola</name>
    <dbReference type="NCBI Taxonomy" id="42444"/>
    <lineage>
        <taxon>Bacteria</taxon>
        <taxon>Pseudomonadati</taxon>
        <taxon>Pseudomonadota</taxon>
        <taxon>Alphaproteobacteria</taxon>
        <taxon>Rhodobacterales</taxon>
        <taxon>Roseobacteraceae</taxon>
        <taxon>Marinovum</taxon>
    </lineage>
</organism>
<dbReference type="GeneID" id="80817089"/>
<gene>
    <name evidence="1" type="ORF">SAMN04487940_102226</name>
</gene>
<evidence type="ECO:0000313" key="2">
    <source>
        <dbReference type="Proteomes" id="UP000182932"/>
    </source>
</evidence>
<reference evidence="1 2" key="1">
    <citation type="submission" date="2016-10" db="EMBL/GenBank/DDBJ databases">
        <authorList>
            <person name="Varghese N."/>
            <person name="Submissions S."/>
        </authorList>
    </citation>
    <scope>NUCLEOTIDE SEQUENCE [LARGE SCALE GENOMIC DNA]</scope>
    <source>
        <strain evidence="1 2">FF3</strain>
    </source>
</reference>
<dbReference type="RefSeq" id="WP_074835124.1">
    <property type="nucleotide sequence ID" value="NZ_CATLQZ010000001.1"/>
</dbReference>
<sequence length="163" mass="18201">MVDIFSKREGPRLEDVKARRLLTQNAGTIRKLADQISNGGFSKMQADQARRREPPKPDGLIIHDLKARVTSDVAEPYVKVSLNNRVVLVDRSTGRQMQMLGEIRGSVLSKRFVLASSENGFFSPLDPEMQAALAHLDGVEITDAFSDRDLADRLEDVLVPRDE</sequence>
<evidence type="ECO:0000313" key="1">
    <source>
        <dbReference type="EMBL" id="SEI86365.1"/>
    </source>
</evidence>
<keyword evidence="2" id="KW-1185">Reference proteome</keyword>
<accession>A0A975ZM28</accession>